<dbReference type="EMBL" id="PHIG01000005">
    <property type="protein sequence ID" value="PJK31476.1"/>
    <property type="molecule type" value="Genomic_DNA"/>
</dbReference>
<name>A0A2M9G724_9PROT</name>
<feature type="signal peptide" evidence="2">
    <location>
        <begin position="1"/>
        <end position="20"/>
    </location>
</feature>
<organism evidence="3 4">
    <name type="scientific">Minwuia thermotolerans</name>
    <dbReference type="NCBI Taxonomy" id="2056226"/>
    <lineage>
        <taxon>Bacteria</taxon>
        <taxon>Pseudomonadati</taxon>
        <taxon>Pseudomonadota</taxon>
        <taxon>Alphaproteobacteria</taxon>
        <taxon>Minwuiales</taxon>
        <taxon>Minwuiaceae</taxon>
        <taxon>Minwuia</taxon>
    </lineage>
</organism>
<dbReference type="PROSITE" id="PS51257">
    <property type="entry name" value="PROKAR_LIPOPROTEIN"/>
    <property type="match status" value="1"/>
</dbReference>
<protein>
    <recommendedName>
        <fullName evidence="5">Lipoprotein</fullName>
    </recommendedName>
</protein>
<sequence length="72" mass="7517">MIRTAVIRIGFAALAGAGLAACEIVDTGAERIGGAKCDLSRATPGTPEYERCRTRSSHDPRPSERTPGGGIF</sequence>
<dbReference type="AlphaFoldDB" id="A0A2M9G724"/>
<feature type="chain" id="PRO_5014870491" description="Lipoprotein" evidence="2">
    <location>
        <begin position="21"/>
        <end position="72"/>
    </location>
</feature>
<keyword evidence="2" id="KW-0732">Signal</keyword>
<evidence type="ECO:0000313" key="4">
    <source>
        <dbReference type="Proteomes" id="UP000229498"/>
    </source>
</evidence>
<proteinExistence type="predicted"/>
<evidence type="ECO:0000256" key="1">
    <source>
        <dbReference type="SAM" id="MobiDB-lite"/>
    </source>
</evidence>
<evidence type="ECO:0000256" key="2">
    <source>
        <dbReference type="SAM" id="SignalP"/>
    </source>
</evidence>
<feature type="region of interest" description="Disordered" evidence="1">
    <location>
        <begin position="44"/>
        <end position="72"/>
    </location>
</feature>
<gene>
    <name evidence="3" type="ORF">CVT23_02045</name>
</gene>
<evidence type="ECO:0000313" key="3">
    <source>
        <dbReference type="EMBL" id="PJK31476.1"/>
    </source>
</evidence>
<feature type="compositionally biased region" description="Basic and acidic residues" evidence="1">
    <location>
        <begin position="48"/>
        <end position="64"/>
    </location>
</feature>
<evidence type="ECO:0008006" key="5">
    <source>
        <dbReference type="Google" id="ProtNLM"/>
    </source>
</evidence>
<keyword evidence="4" id="KW-1185">Reference proteome</keyword>
<dbReference type="Proteomes" id="UP000229498">
    <property type="component" value="Unassembled WGS sequence"/>
</dbReference>
<accession>A0A2M9G724</accession>
<comment type="caution">
    <text evidence="3">The sequence shown here is derived from an EMBL/GenBank/DDBJ whole genome shotgun (WGS) entry which is preliminary data.</text>
</comment>
<reference evidence="3 4" key="1">
    <citation type="submission" date="2017-11" db="EMBL/GenBank/DDBJ databases">
        <title>Draft genome sequence of Rhizobiales bacterium SY3-13.</title>
        <authorList>
            <person name="Sun C."/>
        </authorList>
    </citation>
    <scope>NUCLEOTIDE SEQUENCE [LARGE SCALE GENOMIC DNA]</scope>
    <source>
        <strain evidence="3 4">SY3-13</strain>
    </source>
</reference>
<dbReference type="RefSeq" id="WP_109793902.1">
    <property type="nucleotide sequence ID" value="NZ_PHIG01000005.1"/>
</dbReference>